<evidence type="ECO:0000259" key="5">
    <source>
        <dbReference type="SMART" id="SM00387"/>
    </source>
</evidence>
<dbReference type="RefSeq" id="WP_201873492.1">
    <property type="nucleotide sequence ID" value="NZ_JAERRF010000004.1"/>
</dbReference>
<dbReference type="InterPro" id="IPR011712">
    <property type="entry name" value="Sig_transdc_His_kin_sub3_dim/P"/>
</dbReference>
<evidence type="ECO:0000259" key="4">
    <source>
        <dbReference type="SMART" id="SM00065"/>
    </source>
</evidence>
<comment type="caution">
    <text evidence="6">The sequence shown here is derived from an EMBL/GenBank/DDBJ whole genome shotgun (WGS) entry which is preliminary data.</text>
</comment>
<feature type="domain" description="Histidine kinase/HSP90-like ATPase" evidence="5">
    <location>
        <begin position="484"/>
        <end position="577"/>
    </location>
</feature>
<name>A0ABS1N9J8_9ACTN</name>
<dbReference type="SMART" id="SM00387">
    <property type="entry name" value="HATPase_c"/>
    <property type="match status" value="1"/>
</dbReference>
<keyword evidence="3" id="KW-0902">Two-component regulatory system</keyword>
<dbReference type="Pfam" id="PF02518">
    <property type="entry name" value="HATPase_c"/>
    <property type="match status" value="1"/>
</dbReference>
<proteinExistence type="predicted"/>
<dbReference type="Gene3D" id="3.30.565.10">
    <property type="entry name" value="Histidine kinase-like ATPase, C-terminal domain"/>
    <property type="match status" value="1"/>
</dbReference>
<dbReference type="InterPro" id="IPR029016">
    <property type="entry name" value="GAF-like_dom_sf"/>
</dbReference>
<dbReference type="Proteomes" id="UP000634229">
    <property type="component" value="Unassembled WGS sequence"/>
</dbReference>
<reference evidence="6 7" key="1">
    <citation type="submission" date="2021-01" db="EMBL/GenBank/DDBJ databases">
        <title>WGS of actinomycetes isolated from Thailand.</title>
        <authorList>
            <person name="Thawai C."/>
        </authorList>
    </citation>
    <scope>NUCLEOTIDE SEQUENCE [LARGE SCALE GENOMIC DNA]</scope>
    <source>
        <strain evidence="6 7">CA1R205</strain>
    </source>
</reference>
<evidence type="ECO:0000313" key="7">
    <source>
        <dbReference type="Proteomes" id="UP000634229"/>
    </source>
</evidence>
<feature type="domain" description="GAF" evidence="4">
    <location>
        <begin position="221"/>
        <end position="370"/>
    </location>
</feature>
<dbReference type="PANTHER" id="PTHR24421">
    <property type="entry name" value="NITRATE/NITRITE SENSOR PROTEIN NARX-RELATED"/>
    <property type="match status" value="1"/>
</dbReference>
<dbReference type="InterPro" id="IPR003594">
    <property type="entry name" value="HATPase_dom"/>
</dbReference>
<keyword evidence="2 6" id="KW-0418">Kinase</keyword>
<keyword evidence="7" id="KW-1185">Reference proteome</keyword>
<dbReference type="Gene3D" id="1.20.5.1930">
    <property type="match status" value="1"/>
</dbReference>
<dbReference type="CDD" id="cd16917">
    <property type="entry name" value="HATPase_UhpB-NarQ-NarX-like"/>
    <property type="match status" value="1"/>
</dbReference>
<evidence type="ECO:0000313" key="6">
    <source>
        <dbReference type="EMBL" id="MBL1096755.1"/>
    </source>
</evidence>
<dbReference type="InterPro" id="IPR050482">
    <property type="entry name" value="Sensor_HK_TwoCompSys"/>
</dbReference>
<dbReference type="Gene3D" id="3.30.450.40">
    <property type="match status" value="2"/>
</dbReference>
<dbReference type="Pfam" id="PF13185">
    <property type="entry name" value="GAF_2"/>
    <property type="match status" value="2"/>
</dbReference>
<dbReference type="SMART" id="SM00065">
    <property type="entry name" value="GAF"/>
    <property type="match status" value="2"/>
</dbReference>
<evidence type="ECO:0000256" key="1">
    <source>
        <dbReference type="ARBA" id="ARBA00022679"/>
    </source>
</evidence>
<evidence type="ECO:0000256" key="3">
    <source>
        <dbReference type="ARBA" id="ARBA00023012"/>
    </source>
</evidence>
<dbReference type="InterPro" id="IPR003018">
    <property type="entry name" value="GAF"/>
</dbReference>
<dbReference type="InterPro" id="IPR036890">
    <property type="entry name" value="HATPase_C_sf"/>
</dbReference>
<sequence>MSGTADHGRHPALPQLRLDQLLDELQARLDAARATQGRMHSLLEAVLSVGRELDLEQVLRRIVESAVVLADAEYGALGVVDRHRLSQFLPVGISEELVHRIGPLPSGHGLLGELIRHPQPLRLTDLSEHPASHGFPEHHPPMRSFLGVPIRVRDEVFGNLYLTEKRGGAQFDPDDEAVLTTLSVAAGIAIDNARLYHESRRREQWLEALGVITRTLLAGTPANQVLSLIARLALQVALADSAAVLLPVAGTDSLMVEVAEGHDAERVGGLVVPADGSLAGLAARTGRPAVATDVRVDARARAWPLPDQESEFGPLVAVPLVANERSSGALRLCRLAGRPPFDDNEVELLSGFAAQAALALELARHRAESEHMALLQDRDRIARDLHDLAIQRLFATGLTLQSTGRLIERPEAAERVGRAVDDLDETIKIIRSTIFALRTVGDENGEPATLRRRLVKAVRSASDALGFAPSLLMDGPVDTDVPDDHGDQLLAVLAEALSNTVRHSHAQRVDVRLTVDTGTNTGITLMITDNGVGLGGATPRGGLVNMRSRAELLGGTLRIEAPEAGGTRLIWQVPLPLDGPPVERKP</sequence>
<dbReference type="Pfam" id="PF07730">
    <property type="entry name" value="HisKA_3"/>
    <property type="match status" value="1"/>
</dbReference>
<protein>
    <submittedName>
        <fullName evidence="6">GAF domain-containing sensor histidine kinase</fullName>
    </submittedName>
</protein>
<dbReference type="PANTHER" id="PTHR24421:SF56">
    <property type="entry name" value="OXYGEN SENSOR HISTIDINE KINASE RESPONSE REGULATOR DOST"/>
    <property type="match status" value="1"/>
</dbReference>
<accession>A0ABS1N9J8</accession>
<dbReference type="SUPFAM" id="SSF55781">
    <property type="entry name" value="GAF domain-like"/>
    <property type="match status" value="2"/>
</dbReference>
<keyword evidence="1" id="KW-0808">Transferase</keyword>
<gene>
    <name evidence="6" type="ORF">JK363_08780</name>
</gene>
<evidence type="ECO:0000256" key="2">
    <source>
        <dbReference type="ARBA" id="ARBA00022777"/>
    </source>
</evidence>
<dbReference type="SUPFAM" id="SSF55874">
    <property type="entry name" value="ATPase domain of HSP90 chaperone/DNA topoisomerase II/histidine kinase"/>
    <property type="match status" value="1"/>
</dbReference>
<organism evidence="6 7">
    <name type="scientific">Streptomyces coffeae</name>
    <dbReference type="NCBI Taxonomy" id="621382"/>
    <lineage>
        <taxon>Bacteria</taxon>
        <taxon>Bacillati</taxon>
        <taxon>Actinomycetota</taxon>
        <taxon>Actinomycetes</taxon>
        <taxon>Kitasatosporales</taxon>
        <taxon>Streptomycetaceae</taxon>
        <taxon>Streptomyces</taxon>
    </lineage>
</organism>
<dbReference type="GO" id="GO:0016301">
    <property type="term" value="F:kinase activity"/>
    <property type="evidence" value="ECO:0007669"/>
    <property type="project" value="UniProtKB-KW"/>
</dbReference>
<dbReference type="EMBL" id="JAERRF010000004">
    <property type="protein sequence ID" value="MBL1096755.1"/>
    <property type="molecule type" value="Genomic_DNA"/>
</dbReference>
<feature type="domain" description="GAF" evidence="4">
    <location>
        <begin position="54"/>
        <end position="200"/>
    </location>
</feature>